<evidence type="ECO:0000313" key="4">
    <source>
        <dbReference type="EMBL" id="CAF3907617.1"/>
    </source>
</evidence>
<feature type="compositionally biased region" description="Basic and acidic residues" evidence="1">
    <location>
        <begin position="55"/>
        <end position="64"/>
    </location>
</feature>
<sequence length="272" mass="29284">MADSRPGGEKDAYSQQRRLSGSARPPPCSHPSQQTPQKEPHRLPARQRQAPCRASSDRIDRREGLGSAPTPAILSHGSFLRLPRQPLFEKLDGEQSSTTNMTAKDTNVELSMLQKYWLLQKMGNGAQLTSMRAATDSGFAALLSPSTLISPAHVSPQFEETSFVKSDAWSSYDSGERDLKNPAKSLVEKPIKRRRCVSTSPNTKACCAGFLTGLLFVCIVLAIILGIWLKRPGTTTSLTTSISITGSSTSMTSTTSTTSTTPSTSTTSTTSS</sequence>
<dbReference type="EMBL" id="CAJNOQ010006686">
    <property type="protein sequence ID" value="CAF1144017.1"/>
    <property type="molecule type" value="Genomic_DNA"/>
</dbReference>
<protein>
    <submittedName>
        <fullName evidence="3">Uncharacterized protein</fullName>
    </submittedName>
</protein>
<feature type="non-terminal residue" evidence="3">
    <location>
        <position position="1"/>
    </location>
</feature>
<keyword evidence="2" id="KW-1133">Transmembrane helix</keyword>
<proteinExistence type="predicted"/>
<keyword evidence="2" id="KW-0472">Membrane</keyword>
<dbReference type="AlphaFoldDB" id="A0A814S9A8"/>
<evidence type="ECO:0000256" key="2">
    <source>
        <dbReference type="SAM" id="Phobius"/>
    </source>
</evidence>
<name>A0A814S9A8_9BILA</name>
<dbReference type="EMBL" id="CAJOBC010006685">
    <property type="protein sequence ID" value="CAF3907617.1"/>
    <property type="molecule type" value="Genomic_DNA"/>
</dbReference>
<dbReference type="Proteomes" id="UP000681722">
    <property type="component" value="Unassembled WGS sequence"/>
</dbReference>
<reference evidence="3" key="1">
    <citation type="submission" date="2021-02" db="EMBL/GenBank/DDBJ databases">
        <authorList>
            <person name="Nowell W R."/>
        </authorList>
    </citation>
    <scope>NUCLEOTIDE SEQUENCE</scope>
</reference>
<evidence type="ECO:0000256" key="1">
    <source>
        <dbReference type="SAM" id="MobiDB-lite"/>
    </source>
</evidence>
<evidence type="ECO:0000313" key="3">
    <source>
        <dbReference type="EMBL" id="CAF1144017.1"/>
    </source>
</evidence>
<keyword evidence="2" id="KW-0812">Transmembrane</keyword>
<feature type="region of interest" description="Disordered" evidence="1">
    <location>
        <begin position="1"/>
        <end position="74"/>
    </location>
</feature>
<comment type="caution">
    <text evidence="3">The sequence shown here is derived from an EMBL/GenBank/DDBJ whole genome shotgun (WGS) entry which is preliminary data.</text>
</comment>
<feature type="compositionally biased region" description="Basic and acidic residues" evidence="1">
    <location>
        <begin position="1"/>
        <end position="12"/>
    </location>
</feature>
<feature type="region of interest" description="Disordered" evidence="1">
    <location>
        <begin position="246"/>
        <end position="272"/>
    </location>
</feature>
<organism evidence="3 5">
    <name type="scientific">Didymodactylos carnosus</name>
    <dbReference type="NCBI Taxonomy" id="1234261"/>
    <lineage>
        <taxon>Eukaryota</taxon>
        <taxon>Metazoa</taxon>
        <taxon>Spiralia</taxon>
        <taxon>Gnathifera</taxon>
        <taxon>Rotifera</taxon>
        <taxon>Eurotatoria</taxon>
        <taxon>Bdelloidea</taxon>
        <taxon>Philodinida</taxon>
        <taxon>Philodinidae</taxon>
        <taxon>Didymodactylos</taxon>
    </lineage>
</organism>
<keyword evidence="5" id="KW-1185">Reference proteome</keyword>
<evidence type="ECO:0000313" key="5">
    <source>
        <dbReference type="Proteomes" id="UP000663829"/>
    </source>
</evidence>
<gene>
    <name evidence="3" type="ORF">GPM918_LOCUS20835</name>
    <name evidence="4" type="ORF">SRO942_LOCUS20830</name>
</gene>
<accession>A0A814S9A8</accession>
<dbReference type="Proteomes" id="UP000663829">
    <property type="component" value="Unassembled WGS sequence"/>
</dbReference>
<feature type="transmembrane region" description="Helical" evidence="2">
    <location>
        <begin position="208"/>
        <end position="229"/>
    </location>
</feature>